<organism evidence="1">
    <name type="scientific">Anguilla anguilla</name>
    <name type="common">European freshwater eel</name>
    <name type="synonym">Muraena anguilla</name>
    <dbReference type="NCBI Taxonomy" id="7936"/>
    <lineage>
        <taxon>Eukaryota</taxon>
        <taxon>Metazoa</taxon>
        <taxon>Chordata</taxon>
        <taxon>Craniata</taxon>
        <taxon>Vertebrata</taxon>
        <taxon>Euteleostomi</taxon>
        <taxon>Actinopterygii</taxon>
        <taxon>Neopterygii</taxon>
        <taxon>Teleostei</taxon>
        <taxon>Anguilliformes</taxon>
        <taxon>Anguillidae</taxon>
        <taxon>Anguilla</taxon>
    </lineage>
</organism>
<dbReference type="EMBL" id="GBXM01104324">
    <property type="protein sequence ID" value="JAH04253.1"/>
    <property type="molecule type" value="Transcribed_RNA"/>
</dbReference>
<accession>A0A0E9PKB5</accession>
<sequence length="16" mass="1707">MQLIVPLCSVLIAGLH</sequence>
<reference evidence="1" key="2">
    <citation type="journal article" date="2015" name="Fish Shellfish Immunol.">
        <title>Early steps in the European eel (Anguilla anguilla)-Vibrio vulnificus interaction in the gills: Role of the RtxA13 toxin.</title>
        <authorList>
            <person name="Callol A."/>
            <person name="Pajuelo D."/>
            <person name="Ebbesson L."/>
            <person name="Teles M."/>
            <person name="MacKenzie S."/>
            <person name="Amaro C."/>
        </authorList>
    </citation>
    <scope>NUCLEOTIDE SEQUENCE</scope>
</reference>
<proteinExistence type="predicted"/>
<protein>
    <submittedName>
        <fullName evidence="1">Uncharacterized protein</fullName>
    </submittedName>
</protein>
<evidence type="ECO:0000313" key="1">
    <source>
        <dbReference type="EMBL" id="JAH04253.1"/>
    </source>
</evidence>
<name>A0A0E9PKB5_ANGAN</name>
<dbReference type="AlphaFoldDB" id="A0A0E9PKB5"/>
<reference evidence="1" key="1">
    <citation type="submission" date="2014-11" db="EMBL/GenBank/DDBJ databases">
        <authorList>
            <person name="Amaro Gonzalez C."/>
        </authorList>
    </citation>
    <scope>NUCLEOTIDE SEQUENCE</scope>
</reference>